<feature type="chain" id="PRO_5043561446" evidence="1">
    <location>
        <begin position="24"/>
        <end position="163"/>
    </location>
</feature>
<dbReference type="Pfam" id="PF00190">
    <property type="entry name" value="Cupin_1"/>
    <property type="match status" value="1"/>
</dbReference>
<dbReference type="SUPFAM" id="SSF51182">
    <property type="entry name" value="RmlC-like cupins"/>
    <property type="match status" value="1"/>
</dbReference>
<dbReference type="InterPro" id="IPR011051">
    <property type="entry name" value="RmlC_Cupin_sf"/>
</dbReference>
<dbReference type="AlphaFoldDB" id="A0AAV1ECT6"/>
<dbReference type="PANTHER" id="PTHR31238">
    <property type="entry name" value="GERMIN-LIKE PROTEIN SUBFAMILY 3 MEMBER 3"/>
    <property type="match status" value="1"/>
</dbReference>
<dbReference type="Gene3D" id="2.60.120.10">
    <property type="entry name" value="Jelly Rolls"/>
    <property type="match status" value="2"/>
</dbReference>
<protein>
    <submittedName>
        <fullName evidence="3">OLC1v1018948C1</fullName>
    </submittedName>
</protein>
<sequence length="163" mass="17587">MKMLMRTFLFLSLLTTVAFTTEASVVDFCVADLSLPNGPAGFSCKNPSQVVAEDFFYSLATKGNTNNVFRTGVTLAFAPDFAGVNGLGISLARVDIEGLLHFQYNIGKIPAVLYVSFGSDNPGIQVLDFALFLNDLPTPIVANTTLLAIREVKRLKKLFGGTN</sequence>
<organism evidence="3 4">
    <name type="scientific">Oldenlandia corymbosa var. corymbosa</name>
    <dbReference type="NCBI Taxonomy" id="529605"/>
    <lineage>
        <taxon>Eukaryota</taxon>
        <taxon>Viridiplantae</taxon>
        <taxon>Streptophyta</taxon>
        <taxon>Embryophyta</taxon>
        <taxon>Tracheophyta</taxon>
        <taxon>Spermatophyta</taxon>
        <taxon>Magnoliopsida</taxon>
        <taxon>eudicotyledons</taxon>
        <taxon>Gunneridae</taxon>
        <taxon>Pentapetalae</taxon>
        <taxon>asterids</taxon>
        <taxon>lamiids</taxon>
        <taxon>Gentianales</taxon>
        <taxon>Rubiaceae</taxon>
        <taxon>Rubioideae</taxon>
        <taxon>Spermacoceae</taxon>
        <taxon>Hedyotis-Oldenlandia complex</taxon>
        <taxon>Oldenlandia</taxon>
    </lineage>
</organism>
<keyword evidence="1" id="KW-0732">Signal</keyword>
<dbReference type="EMBL" id="OX459126">
    <property type="protein sequence ID" value="CAI9117546.1"/>
    <property type="molecule type" value="Genomic_DNA"/>
</dbReference>
<keyword evidence="4" id="KW-1185">Reference proteome</keyword>
<dbReference type="InterPro" id="IPR006045">
    <property type="entry name" value="Cupin_1"/>
</dbReference>
<evidence type="ECO:0000259" key="2">
    <source>
        <dbReference type="Pfam" id="PF00190"/>
    </source>
</evidence>
<evidence type="ECO:0000256" key="1">
    <source>
        <dbReference type="SAM" id="SignalP"/>
    </source>
</evidence>
<feature type="domain" description="Cupin type-1" evidence="2">
    <location>
        <begin position="98"/>
        <end position="152"/>
    </location>
</feature>
<evidence type="ECO:0000313" key="3">
    <source>
        <dbReference type="EMBL" id="CAI9117546.1"/>
    </source>
</evidence>
<gene>
    <name evidence="3" type="ORF">OLC1_LOCUS23594</name>
</gene>
<dbReference type="Proteomes" id="UP001161247">
    <property type="component" value="Chromosome 9"/>
</dbReference>
<proteinExistence type="predicted"/>
<name>A0AAV1ECT6_OLDCO</name>
<dbReference type="InterPro" id="IPR014710">
    <property type="entry name" value="RmlC-like_jellyroll"/>
</dbReference>
<feature type="signal peptide" evidence="1">
    <location>
        <begin position="1"/>
        <end position="23"/>
    </location>
</feature>
<evidence type="ECO:0000313" key="4">
    <source>
        <dbReference type="Proteomes" id="UP001161247"/>
    </source>
</evidence>
<reference evidence="3" key="1">
    <citation type="submission" date="2023-03" db="EMBL/GenBank/DDBJ databases">
        <authorList>
            <person name="Julca I."/>
        </authorList>
    </citation>
    <scope>NUCLEOTIDE SEQUENCE</scope>
</reference>
<accession>A0AAV1ECT6</accession>